<gene>
    <name evidence="3" type="ORF">niasHT_033389</name>
</gene>
<evidence type="ECO:0000313" key="3">
    <source>
        <dbReference type="EMBL" id="KAL3069812.1"/>
    </source>
</evidence>
<dbReference type="AlphaFoldDB" id="A0ABD2HWD8"/>
<proteinExistence type="predicted"/>
<dbReference type="SUPFAM" id="SSF50494">
    <property type="entry name" value="Trypsin-like serine proteases"/>
    <property type="match status" value="1"/>
</dbReference>
<feature type="domain" description="Peptidase S1" evidence="2">
    <location>
        <begin position="1"/>
        <end position="201"/>
    </location>
</feature>
<sequence length="201" mass="22414">MGLHQWPFMAYVSIACTVNGHKQTIQYCGGPVVQKRWVITAAHSTDVNITLFVENNCAENESTFMDLQLRYKPEEMYDSFSNQASEMQVTVGSKDIPKATVHEVSRIKRHEFNRRTSSSNDIALLELKDVLEFGPQINRICLPNKEPRTGMTATIIGCGKTKLNNMSAHAELIDSKGDSGSPLLREIGGSWYAIGIVRGHE</sequence>
<organism evidence="3 4">
    <name type="scientific">Heterodera trifolii</name>
    <dbReference type="NCBI Taxonomy" id="157864"/>
    <lineage>
        <taxon>Eukaryota</taxon>
        <taxon>Metazoa</taxon>
        <taxon>Ecdysozoa</taxon>
        <taxon>Nematoda</taxon>
        <taxon>Chromadorea</taxon>
        <taxon>Rhabditida</taxon>
        <taxon>Tylenchina</taxon>
        <taxon>Tylenchomorpha</taxon>
        <taxon>Tylenchoidea</taxon>
        <taxon>Heteroderidae</taxon>
        <taxon>Heteroderinae</taxon>
        <taxon>Heterodera</taxon>
    </lineage>
</organism>
<accession>A0ABD2HWD8</accession>
<dbReference type="SMART" id="SM00020">
    <property type="entry name" value="Tryp_SPc"/>
    <property type="match status" value="1"/>
</dbReference>
<dbReference type="PANTHER" id="PTHR24253:SF153">
    <property type="entry name" value="SERINE PROTEASE HEPSIN"/>
    <property type="match status" value="1"/>
</dbReference>
<evidence type="ECO:0000259" key="2">
    <source>
        <dbReference type="PROSITE" id="PS50240"/>
    </source>
</evidence>
<evidence type="ECO:0000313" key="4">
    <source>
        <dbReference type="Proteomes" id="UP001620626"/>
    </source>
</evidence>
<dbReference type="Gene3D" id="2.40.10.10">
    <property type="entry name" value="Trypsin-like serine proteases"/>
    <property type="match status" value="2"/>
</dbReference>
<dbReference type="PROSITE" id="PS50240">
    <property type="entry name" value="TRYPSIN_DOM"/>
    <property type="match status" value="1"/>
</dbReference>
<comment type="caution">
    <text evidence="3">The sequence shown here is derived from an EMBL/GenBank/DDBJ whole genome shotgun (WGS) entry which is preliminary data.</text>
</comment>
<dbReference type="EMBL" id="JBICBT010001390">
    <property type="protein sequence ID" value="KAL3069812.1"/>
    <property type="molecule type" value="Genomic_DNA"/>
</dbReference>
<dbReference type="PANTHER" id="PTHR24253">
    <property type="entry name" value="TRANSMEMBRANE PROTEASE SERINE"/>
    <property type="match status" value="1"/>
</dbReference>
<dbReference type="InterPro" id="IPR009003">
    <property type="entry name" value="Peptidase_S1_PA"/>
</dbReference>
<evidence type="ECO:0000256" key="1">
    <source>
        <dbReference type="ARBA" id="ARBA00023157"/>
    </source>
</evidence>
<name>A0ABD2HWD8_9BILA</name>
<keyword evidence="1" id="KW-1015">Disulfide bond</keyword>
<dbReference type="InterPro" id="IPR043504">
    <property type="entry name" value="Peptidase_S1_PA_chymotrypsin"/>
</dbReference>
<dbReference type="Proteomes" id="UP001620626">
    <property type="component" value="Unassembled WGS sequence"/>
</dbReference>
<dbReference type="InterPro" id="IPR001254">
    <property type="entry name" value="Trypsin_dom"/>
</dbReference>
<reference evidence="3 4" key="1">
    <citation type="submission" date="2024-10" db="EMBL/GenBank/DDBJ databases">
        <authorList>
            <person name="Kim D."/>
        </authorList>
    </citation>
    <scope>NUCLEOTIDE SEQUENCE [LARGE SCALE GENOMIC DNA]</scope>
    <source>
        <strain evidence="3">BH-2024</strain>
    </source>
</reference>
<protein>
    <recommendedName>
        <fullName evidence="2">Peptidase S1 domain-containing protein</fullName>
    </recommendedName>
</protein>
<keyword evidence="4" id="KW-1185">Reference proteome</keyword>
<dbReference type="Pfam" id="PF00089">
    <property type="entry name" value="Trypsin"/>
    <property type="match status" value="1"/>
</dbReference>